<evidence type="ECO:0000259" key="11">
    <source>
        <dbReference type="PROSITE" id="PS51755"/>
    </source>
</evidence>
<comment type="caution">
    <text evidence="8">Lacks conserved residue(s) required for the propagation of feature annotation.</text>
</comment>
<feature type="domain" description="Response regulatory" evidence="10">
    <location>
        <begin position="10"/>
        <end position="127"/>
    </location>
</feature>
<dbReference type="CDD" id="cd00383">
    <property type="entry name" value="trans_reg_C"/>
    <property type="match status" value="1"/>
</dbReference>
<dbReference type="InterPro" id="IPR001789">
    <property type="entry name" value="Sig_transdc_resp-reg_receiver"/>
</dbReference>
<evidence type="ECO:0000256" key="2">
    <source>
        <dbReference type="ARBA" id="ARBA00022490"/>
    </source>
</evidence>
<dbReference type="Gene3D" id="3.40.50.2300">
    <property type="match status" value="1"/>
</dbReference>
<dbReference type="PANTHER" id="PTHR48111:SF39">
    <property type="entry name" value="TRANSCRIPTIONAL REGULATORY PROTEIN CPXR"/>
    <property type="match status" value="1"/>
</dbReference>
<dbReference type="Pfam" id="PF00072">
    <property type="entry name" value="Response_reg"/>
    <property type="match status" value="1"/>
</dbReference>
<dbReference type="InterPro" id="IPR039420">
    <property type="entry name" value="WalR-like"/>
</dbReference>
<dbReference type="InterPro" id="IPR001867">
    <property type="entry name" value="OmpR/PhoB-type_DNA-bd"/>
</dbReference>
<keyword evidence="5" id="KW-0805">Transcription regulation</keyword>
<dbReference type="PROSITE" id="PS51755">
    <property type="entry name" value="OMPR_PHOB"/>
    <property type="match status" value="1"/>
</dbReference>
<dbReference type="InterPro" id="IPR036388">
    <property type="entry name" value="WH-like_DNA-bd_sf"/>
</dbReference>
<evidence type="ECO:0000256" key="7">
    <source>
        <dbReference type="ARBA" id="ARBA00023163"/>
    </source>
</evidence>
<dbReference type="PANTHER" id="PTHR48111">
    <property type="entry name" value="REGULATOR OF RPOS"/>
    <property type="match status" value="1"/>
</dbReference>
<dbReference type="PROSITE" id="PS50110">
    <property type="entry name" value="RESPONSE_REGULATORY"/>
    <property type="match status" value="1"/>
</dbReference>
<dbReference type="SMART" id="SM00862">
    <property type="entry name" value="Trans_reg_C"/>
    <property type="match status" value="1"/>
</dbReference>
<dbReference type="EMBL" id="JALKII010000004">
    <property type="protein sequence ID" value="MCK0537739.1"/>
    <property type="molecule type" value="Genomic_DNA"/>
</dbReference>
<name>A0ABT0E7F3_9GAMM</name>
<protein>
    <submittedName>
        <fullName evidence="12">Response regulator transcription factor</fullName>
    </submittedName>
</protein>
<evidence type="ECO:0000256" key="4">
    <source>
        <dbReference type="ARBA" id="ARBA00023012"/>
    </source>
</evidence>
<evidence type="ECO:0000256" key="8">
    <source>
        <dbReference type="PROSITE-ProRule" id="PRU00169"/>
    </source>
</evidence>
<dbReference type="RefSeq" id="WP_246951629.1">
    <property type="nucleotide sequence ID" value="NZ_JALKII010000004.1"/>
</dbReference>
<comment type="subcellular location">
    <subcellularLocation>
        <location evidence="1">Cytoplasm</location>
    </subcellularLocation>
</comment>
<keyword evidence="3" id="KW-0597">Phosphoprotein</keyword>
<evidence type="ECO:0000259" key="10">
    <source>
        <dbReference type="PROSITE" id="PS50110"/>
    </source>
</evidence>
<dbReference type="Gene3D" id="1.10.10.10">
    <property type="entry name" value="Winged helix-like DNA-binding domain superfamily/Winged helix DNA-binding domain"/>
    <property type="match status" value="1"/>
</dbReference>
<evidence type="ECO:0000256" key="5">
    <source>
        <dbReference type="ARBA" id="ARBA00023015"/>
    </source>
</evidence>
<dbReference type="SUPFAM" id="SSF52172">
    <property type="entry name" value="CheY-like"/>
    <property type="match status" value="1"/>
</dbReference>
<reference evidence="12" key="1">
    <citation type="submission" date="2022-04" db="EMBL/GenBank/DDBJ databases">
        <title>Alcanivorax sp. CY1518 draft genome sequence.</title>
        <authorList>
            <person name="Zhao G."/>
            <person name="An M."/>
        </authorList>
    </citation>
    <scope>NUCLEOTIDE SEQUENCE</scope>
    <source>
        <strain evidence="12">CY1518</strain>
    </source>
</reference>
<dbReference type="Proteomes" id="UP001165524">
    <property type="component" value="Unassembled WGS sequence"/>
</dbReference>
<evidence type="ECO:0000256" key="1">
    <source>
        <dbReference type="ARBA" id="ARBA00004496"/>
    </source>
</evidence>
<organism evidence="12 13">
    <name type="scientific">Alcanivorax quisquiliarum</name>
    <dbReference type="NCBI Taxonomy" id="2933565"/>
    <lineage>
        <taxon>Bacteria</taxon>
        <taxon>Pseudomonadati</taxon>
        <taxon>Pseudomonadota</taxon>
        <taxon>Gammaproteobacteria</taxon>
        <taxon>Oceanospirillales</taxon>
        <taxon>Alcanivoracaceae</taxon>
        <taxon>Alcanivorax</taxon>
    </lineage>
</organism>
<accession>A0ABT0E7F3</accession>
<sequence>MNASAPRLTRLLIIEPDPALGQALQQHLNGCGHRITLCESGRDGLAAARAGEFDLVVLEAMLPGVGGAGLLEMLLEARPEQGAMPVILVSAHDGEQQRIEGLRRGADDYLAKPFSFDELEARISAILRRVALERLRWRWPAREGQHQCGELRFCRDTKTVALAGQPLALTETEFRLLYALCTHCDQILSKAFLYQTVLLRRFGRHDRALDLHVSHLRRKLSAVGGEDRWLRTVWGQGYMFSFGQA</sequence>
<evidence type="ECO:0000313" key="12">
    <source>
        <dbReference type="EMBL" id="MCK0537739.1"/>
    </source>
</evidence>
<keyword evidence="4" id="KW-0902">Two-component regulatory system</keyword>
<gene>
    <name evidence="12" type="ORF">MU846_08455</name>
</gene>
<dbReference type="Pfam" id="PF00486">
    <property type="entry name" value="Trans_reg_C"/>
    <property type="match status" value="1"/>
</dbReference>
<feature type="domain" description="OmpR/PhoB-type" evidence="11">
    <location>
        <begin position="143"/>
        <end position="242"/>
    </location>
</feature>
<evidence type="ECO:0000256" key="3">
    <source>
        <dbReference type="ARBA" id="ARBA00022553"/>
    </source>
</evidence>
<dbReference type="SMART" id="SM00448">
    <property type="entry name" value="REC"/>
    <property type="match status" value="1"/>
</dbReference>
<keyword evidence="2" id="KW-0963">Cytoplasm</keyword>
<keyword evidence="7" id="KW-0804">Transcription</keyword>
<comment type="caution">
    <text evidence="12">The sequence shown here is derived from an EMBL/GenBank/DDBJ whole genome shotgun (WGS) entry which is preliminary data.</text>
</comment>
<keyword evidence="6 9" id="KW-0238">DNA-binding</keyword>
<evidence type="ECO:0000256" key="9">
    <source>
        <dbReference type="PROSITE-ProRule" id="PRU01091"/>
    </source>
</evidence>
<feature type="DNA-binding region" description="OmpR/PhoB-type" evidence="9">
    <location>
        <begin position="143"/>
        <end position="242"/>
    </location>
</feature>
<keyword evidence="13" id="KW-1185">Reference proteome</keyword>
<proteinExistence type="predicted"/>
<dbReference type="InterPro" id="IPR011006">
    <property type="entry name" value="CheY-like_superfamily"/>
</dbReference>
<evidence type="ECO:0000256" key="6">
    <source>
        <dbReference type="ARBA" id="ARBA00023125"/>
    </source>
</evidence>
<evidence type="ECO:0000313" key="13">
    <source>
        <dbReference type="Proteomes" id="UP001165524"/>
    </source>
</evidence>